<dbReference type="GO" id="GO:0005886">
    <property type="term" value="C:plasma membrane"/>
    <property type="evidence" value="ECO:0007669"/>
    <property type="project" value="TreeGrafter"/>
</dbReference>
<feature type="domain" description="HAMP" evidence="14">
    <location>
        <begin position="227"/>
        <end position="279"/>
    </location>
</feature>
<keyword evidence="10 12" id="KW-0472">Membrane</keyword>
<dbReference type="EMBL" id="JAOVZO020000018">
    <property type="protein sequence ID" value="MDC8014097.1"/>
    <property type="molecule type" value="Genomic_DNA"/>
</dbReference>
<protein>
    <recommendedName>
        <fullName evidence="3">histidine kinase</fullName>
        <ecNumber evidence="3">2.7.13.3</ecNumber>
    </recommendedName>
</protein>
<dbReference type="RefSeq" id="WP_263541739.1">
    <property type="nucleotide sequence ID" value="NZ_JAOVZO020000018.1"/>
</dbReference>
<keyword evidence="8 12" id="KW-1133">Transmembrane helix</keyword>
<keyword evidence="9" id="KW-0902">Two-component regulatory system</keyword>
<dbReference type="InterPro" id="IPR050428">
    <property type="entry name" value="TCS_sensor_his_kinase"/>
</dbReference>
<dbReference type="SUPFAM" id="SSF158472">
    <property type="entry name" value="HAMP domain-like"/>
    <property type="match status" value="1"/>
</dbReference>
<dbReference type="PROSITE" id="PS50109">
    <property type="entry name" value="HIS_KIN"/>
    <property type="match status" value="1"/>
</dbReference>
<dbReference type="SUPFAM" id="SSF55874">
    <property type="entry name" value="ATPase domain of HSP90 chaperone/DNA topoisomerase II/histidine kinase"/>
    <property type="match status" value="1"/>
</dbReference>
<dbReference type="SMART" id="SM00304">
    <property type="entry name" value="HAMP"/>
    <property type="match status" value="1"/>
</dbReference>
<evidence type="ECO:0000256" key="9">
    <source>
        <dbReference type="ARBA" id="ARBA00023012"/>
    </source>
</evidence>
<evidence type="ECO:0000256" key="6">
    <source>
        <dbReference type="ARBA" id="ARBA00022692"/>
    </source>
</evidence>
<evidence type="ECO:0000256" key="2">
    <source>
        <dbReference type="ARBA" id="ARBA00004370"/>
    </source>
</evidence>
<name>A0A9X4BKB7_9GAMM</name>
<evidence type="ECO:0000256" key="10">
    <source>
        <dbReference type="ARBA" id="ARBA00023136"/>
    </source>
</evidence>
<dbReference type="AlphaFoldDB" id="A0A9X4BKB7"/>
<evidence type="ECO:0000256" key="1">
    <source>
        <dbReference type="ARBA" id="ARBA00000085"/>
    </source>
</evidence>
<comment type="caution">
    <text evidence="15">The sequence shown here is derived from an EMBL/GenBank/DDBJ whole genome shotgun (WGS) entry which is preliminary data.</text>
</comment>
<evidence type="ECO:0000256" key="4">
    <source>
        <dbReference type="ARBA" id="ARBA00022553"/>
    </source>
</evidence>
<keyword evidence="5" id="KW-0808">Transferase</keyword>
<feature type="region of interest" description="Disordered" evidence="11">
    <location>
        <begin position="102"/>
        <end position="145"/>
    </location>
</feature>
<evidence type="ECO:0000259" key="14">
    <source>
        <dbReference type="PROSITE" id="PS50885"/>
    </source>
</evidence>
<evidence type="ECO:0000256" key="3">
    <source>
        <dbReference type="ARBA" id="ARBA00012438"/>
    </source>
</evidence>
<dbReference type="Pfam" id="PF02518">
    <property type="entry name" value="HATPase_c"/>
    <property type="match status" value="1"/>
</dbReference>
<dbReference type="InterPro" id="IPR036890">
    <property type="entry name" value="HATPase_C_sf"/>
</dbReference>
<dbReference type="CDD" id="cd06225">
    <property type="entry name" value="HAMP"/>
    <property type="match status" value="1"/>
</dbReference>
<evidence type="ECO:0000313" key="16">
    <source>
        <dbReference type="Proteomes" id="UP001139971"/>
    </source>
</evidence>
<comment type="subcellular location">
    <subcellularLocation>
        <location evidence="2">Membrane</location>
    </subcellularLocation>
</comment>
<dbReference type="PRINTS" id="PR00344">
    <property type="entry name" value="BCTRLSENSOR"/>
</dbReference>
<dbReference type="Gene3D" id="6.10.340.10">
    <property type="match status" value="1"/>
</dbReference>
<dbReference type="Pfam" id="PF00672">
    <property type="entry name" value="HAMP"/>
    <property type="match status" value="1"/>
</dbReference>
<dbReference type="InterPro" id="IPR003661">
    <property type="entry name" value="HisK_dim/P_dom"/>
</dbReference>
<evidence type="ECO:0000256" key="5">
    <source>
        <dbReference type="ARBA" id="ARBA00022679"/>
    </source>
</evidence>
<dbReference type="Pfam" id="PF00512">
    <property type="entry name" value="HisKA"/>
    <property type="match status" value="1"/>
</dbReference>
<keyword evidence="16" id="KW-1185">Reference proteome</keyword>
<dbReference type="GO" id="GO:0000155">
    <property type="term" value="F:phosphorelay sensor kinase activity"/>
    <property type="evidence" value="ECO:0007669"/>
    <property type="project" value="InterPro"/>
</dbReference>
<dbReference type="Gene3D" id="1.10.287.130">
    <property type="match status" value="1"/>
</dbReference>
<evidence type="ECO:0000259" key="13">
    <source>
        <dbReference type="PROSITE" id="PS50109"/>
    </source>
</evidence>
<dbReference type="Proteomes" id="UP001139971">
    <property type="component" value="Unassembled WGS sequence"/>
</dbReference>
<keyword evidence="4" id="KW-0597">Phosphoprotein</keyword>
<dbReference type="InterPro" id="IPR036097">
    <property type="entry name" value="HisK_dim/P_sf"/>
</dbReference>
<dbReference type="InterPro" id="IPR004358">
    <property type="entry name" value="Sig_transdc_His_kin-like_C"/>
</dbReference>
<dbReference type="GO" id="GO:0005524">
    <property type="term" value="F:ATP binding"/>
    <property type="evidence" value="ECO:0007669"/>
    <property type="project" value="UniProtKB-KW"/>
</dbReference>
<dbReference type="SUPFAM" id="SSF47384">
    <property type="entry name" value="Homodimeric domain of signal transducing histidine kinase"/>
    <property type="match status" value="1"/>
</dbReference>
<organism evidence="15 16">
    <name type="scientific">Tahibacter soli</name>
    <dbReference type="NCBI Taxonomy" id="2983605"/>
    <lineage>
        <taxon>Bacteria</taxon>
        <taxon>Pseudomonadati</taxon>
        <taxon>Pseudomonadota</taxon>
        <taxon>Gammaproteobacteria</taxon>
        <taxon>Lysobacterales</taxon>
        <taxon>Rhodanobacteraceae</taxon>
        <taxon>Tahibacter</taxon>
    </lineage>
</organism>
<evidence type="ECO:0000313" key="15">
    <source>
        <dbReference type="EMBL" id="MDC8014097.1"/>
    </source>
</evidence>
<comment type="catalytic activity">
    <reaction evidence="1">
        <text>ATP + protein L-histidine = ADP + protein N-phospho-L-histidine.</text>
        <dbReference type="EC" id="2.7.13.3"/>
    </reaction>
</comment>
<dbReference type="PROSITE" id="PS50885">
    <property type="entry name" value="HAMP"/>
    <property type="match status" value="1"/>
</dbReference>
<feature type="domain" description="Histidine kinase" evidence="13">
    <location>
        <begin position="287"/>
        <end position="502"/>
    </location>
</feature>
<dbReference type="PANTHER" id="PTHR45436">
    <property type="entry name" value="SENSOR HISTIDINE KINASE YKOH"/>
    <property type="match status" value="1"/>
</dbReference>
<evidence type="ECO:0000256" key="12">
    <source>
        <dbReference type="SAM" id="Phobius"/>
    </source>
</evidence>
<sequence length="505" mass="53596">MRAETVLASDAAAVRAAPALGMIAAMRLWQRLFLAFAALSVVSLAGYAAWQQRSFAQGFGTYLDTIALERARDVAVRLAGEYERRGGWDWLRNDPAGFGGLVFDRRAAPSGTPRGPPPGEPPREAARASPDRSHPGPPPMSLDAGARLGLVDADGVYVAGSRTTSQVLPETPVTVGGREVGRLRIAELPTMTNSAESDFAARQLRDAGIAGLAVLAAALALAYALARWLLKPVRALADGTRALASGDYARRLNLAGRDELAALGRDFDHLAATLQAHREARRRWGADIAHELRTPLTVLRVELAALLDGLRQPTPAALASLQFECERLTTLTDDLYQLSLADAGALEYRFADVDLAALARDAVEHQRGAFAGAGLALAENYADAEIVVRADRVRCAQLVDNLLVNARRYTDAPGTIAVSVAREDDRAVLRIDDTPPGVDAADLPRLFERLFRVERSRNRAAGGAGLGLAICRAIVDAHGGTIAAMASPLGGLRVEVVLPIAAGDA</sequence>
<proteinExistence type="predicted"/>
<dbReference type="InterPro" id="IPR003594">
    <property type="entry name" value="HATPase_dom"/>
</dbReference>
<dbReference type="EC" id="2.7.13.3" evidence="3"/>
<keyword evidence="15" id="KW-0067">ATP-binding</keyword>
<keyword evidence="7" id="KW-0418">Kinase</keyword>
<dbReference type="Gene3D" id="3.30.565.10">
    <property type="entry name" value="Histidine kinase-like ATPase, C-terminal domain"/>
    <property type="match status" value="1"/>
</dbReference>
<feature type="compositionally biased region" description="Basic and acidic residues" evidence="11">
    <location>
        <begin position="121"/>
        <end position="134"/>
    </location>
</feature>
<accession>A0A9X4BKB7</accession>
<feature type="transmembrane region" description="Helical" evidence="12">
    <location>
        <begin position="32"/>
        <end position="50"/>
    </location>
</feature>
<dbReference type="InterPro" id="IPR003660">
    <property type="entry name" value="HAMP_dom"/>
</dbReference>
<keyword evidence="15" id="KW-0547">Nucleotide-binding</keyword>
<gene>
    <name evidence="15" type="ORF">OD750_016250</name>
</gene>
<reference evidence="15" key="1">
    <citation type="submission" date="2023-02" db="EMBL/GenBank/DDBJ databases">
        <title>Tahibacter soli sp. nov. isolated from soil.</title>
        <authorList>
            <person name="Baek J.H."/>
            <person name="Lee J.K."/>
            <person name="Choi D.G."/>
            <person name="Jeon C.O."/>
        </authorList>
    </citation>
    <scope>NUCLEOTIDE SEQUENCE</scope>
    <source>
        <strain evidence="15">BL</strain>
    </source>
</reference>
<dbReference type="InterPro" id="IPR005467">
    <property type="entry name" value="His_kinase_dom"/>
</dbReference>
<dbReference type="PANTHER" id="PTHR45436:SF5">
    <property type="entry name" value="SENSOR HISTIDINE KINASE TRCS"/>
    <property type="match status" value="1"/>
</dbReference>
<evidence type="ECO:0000256" key="11">
    <source>
        <dbReference type="SAM" id="MobiDB-lite"/>
    </source>
</evidence>
<dbReference type="SMART" id="SM00387">
    <property type="entry name" value="HATPase_c"/>
    <property type="match status" value="1"/>
</dbReference>
<keyword evidence="6 12" id="KW-0812">Transmembrane</keyword>
<feature type="transmembrane region" description="Helical" evidence="12">
    <location>
        <begin position="207"/>
        <end position="226"/>
    </location>
</feature>
<dbReference type="SMART" id="SM00388">
    <property type="entry name" value="HisKA"/>
    <property type="match status" value="1"/>
</dbReference>
<dbReference type="CDD" id="cd00082">
    <property type="entry name" value="HisKA"/>
    <property type="match status" value="1"/>
</dbReference>
<evidence type="ECO:0000256" key="8">
    <source>
        <dbReference type="ARBA" id="ARBA00022989"/>
    </source>
</evidence>
<evidence type="ECO:0000256" key="7">
    <source>
        <dbReference type="ARBA" id="ARBA00022777"/>
    </source>
</evidence>